<dbReference type="PANTHER" id="PTHR12941:SF10">
    <property type="entry name" value="ER MEMBRANE PROTEIN COMPLEX SUBUNIT 8_9 HOMOLOG"/>
    <property type="match status" value="1"/>
</dbReference>
<dbReference type="InterPro" id="IPR037518">
    <property type="entry name" value="MPN"/>
</dbReference>
<dbReference type="Gene3D" id="3.40.140.10">
    <property type="entry name" value="Cytidine Deaminase, domain 2"/>
    <property type="match status" value="1"/>
</dbReference>
<reference evidence="3" key="1">
    <citation type="submission" date="2021-05" db="EMBL/GenBank/DDBJ databases">
        <title>The genome of the haptophyte Pavlova lutheri (Diacronema luteri, Pavlovales) - a model for lipid biosynthesis in eukaryotic algae.</title>
        <authorList>
            <person name="Hulatt C.J."/>
            <person name="Posewitz M.C."/>
        </authorList>
    </citation>
    <scope>NUCLEOTIDE SEQUENCE</scope>
    <source>
        <strain evidence="3">NIVA-4/92</strain>
    </source>
</reference>
<comment type="caution">
    <text evidence="3">The sequence shown here is derived from an EMBL/GenBank/DDBJ whole genome shotgun (WGS) entry which is preliminary data.</text>
</comment>
<comment type="similarity">
    <text evidence="1">Belongs to the EMC8/EMC9 family.</text>
</comment>
<dbReference type="CDD" id="cd08060">
    <property type="entry name" value="MPN_UPF0172"/>
    <property type="match status" value="1"/>
</dbReference>
<accession>A0A8J6CE75</accession>
<dbReference type="PROSITE" id="PS50249">
    <property type="entry name" value="MPN"/>
    <property type="match status" value="1"/>
</dbReference>
<evidence type="ECO:0000313" key="4">
    <source>
        <dbReference type="Proteomes" id="UP000751190"/>
    </source>
</evidence>
<dbReference type="AlphaFoldDB" id="A0A8J6CE75"/>
<dbReference type="InterPro" id="IPR005366">
    <property type="entry name" value="EMC8/9"/>
</dbReference>
<dbReference type="EMBL" id="JAGTXO010000005">
    <property type="protein sequence ID" value="KAG8467856.1"/>
    <property type="molecule type" value="Genomic_DNA"/>
</dbReference>
<evidence type="ECO:0000313" key="3">
    <source>
        <dbReference type="EMBL" id="KAG8467856.1"/>
    </source>
</evidence>
<keyword evidence="4" id="KW-1185">Reference proteome</keyword>
<evidence type="ECO:0000259" key="2">
    <source>
        <dbReference type="PROSITE" id="PS50249"/>
    </source>
</evidence>
<evidence type="ECO:0000256" key="1">
    <source>
        <dbReference type="ARBA" id="ARBA00007461"/>
    </source>
</evidence>
<proteinExistence type="inferred from homology"/>
<dbReference type="OrthoDB" id="194468at2759"/>
<dbReference type="PANTHER" id="PTHR12941">
    <property type="entry name" value="ER MEMBRANE PROTEIN COMPLEX"/>
    <property type="match status" value="1"/>
</dbReference>
<sequence>MGVAFEPAAYSTLMLHCFKHAELAVNGILLGRETGGVVHVVKAVPLFHGITSLMPMLEAAMLQIDAYCASVELTIVGYYHANERRGDCELGHVARKIGERMQSRFNAAVIALVDNRSLKGASAAGDKLPLIVFSLAGNAWTQVGAASVRLEGAEKALPALAQLLAAGAQHRLDDFDSHLDDVSRPWLEQKLPVV</sequence>
<dbReference type="Proteomes" id="UP000751190">
    <property type="component" value="Unassembled WGS sequence"/>
</dbReference>
<dbReference type="GO" id="GO:0072546">
    <property type="term" value="C:EMC complex"/>
    <property type="evidence" value="ECO:0007669"/>
    <property type="project" value="InterPro"/>
</dbReference>
<dbReference type="Pfam" id="PF03665">
    <property type="entry name" value="UPF0172"/>
    <property type="match status" value="1"/>
</dbReference>
<organism evidence="3 4">
    <name type="scientific">Diacronema lutheri</name>
    <name type="common">Unicellular marine alga</name>
    <name type="synonym">Monochrysis lutheri</name>
    <dbReference type="NCBI Taxonomy" id="2081491"/>
    <lineage>
        <taxon>Eukaryota</taxon>
        <taxon>Haptista</taxon>
        <taxon>Haptophyta</taxon>
        <taxon>Pavlovophyceae</taxon>
        <taxon>Pavlovales</taxon>
        <taxon>Pavlovaceae</taxon>
        <taxon>Diacronema</taxon>
    </lineage>
</organism>
<gene>
    <name evidence="3" type="ORF">KFE25_006908</name>
</gene>
<protein>
    <recommendedName>
        <fullName evidence="2">MPN domain-containing protein</fullName>
    </recommendedName>
</protein>
<name>A0A8J6CE75_DIALT</name>
<dbReference type="OMA" id="PHCAING"/>
<feature type="domain" description="MPN" evidence="2">
    <location>
        <begin position="3"/>
        <end position="139"/>
    </location>
</feature>